<comment type="caution">
    <text evidence="2">The sequence shown here is derived from an EMBL/GenBank/DDBJ whole genome shotgun (WGS) entry which is preliminary data.</text>
</comment>
<dbReference type="AlphaFoldDB" id="A0AA40GDA4"/>
<keyword evidence="3" id="KW-1185">Reference proteome</keyword>
<organism evidence="2 3">
    <name type="scientific">Melipona bicolor</name>
    <dbReference type="NCBI Taxonomy" id="60889"/>
    <lineage>
        <taxon>Eukaryota</taxon>
        <taxon>Metazoa</taxon>
        <taxon>Ecdysozoa</taxon>
        <taxon>Arthropoda</taxon>
        <taxon>Hexapoda</taxon>
        <taxon>Insecta</taxon>
        <taxon>Pterygota</taxon>
        <taxon>Neoptera</taxon>
        <taxon>Endopterygota</taxon>
        <taxon>Hymenoptera</taxon>
        <taxon>Apocrita</taxon>
        <taxon>Aculeata</taxon>
        <taxon>Apoidea</taxon>
        <taxon>Anthophila</taxon>
        <taxon>Apidae</taxon>
        <taxon>Melipona</taxon>
    </lineage>
</organism>
<reference evidence="2" key="1">
    <citation type="submission" date="2021-10" db="EMBL/GenBank/DDBJ databases">
        <title>Melipona bicolor Genome sequencing and assembly.</title>
        <authorList>
            <person name="Araujo N.S."/>
            <person name="Arias M.C."/>
        </authorList>
    </citation>
    <scope>NUCLEOTIDE SEQUENCE</scope>
    <source>
        <strain evidence="2">USP_2M_L1-L4_2017</strain>
        <tissue evidence="2">Whole body</tissue>
    </source>
</reference>
<evidence type="ECO:0000313" key="2">
    <source>
        <dbReference type="EMBL" id="KAK1135230.1"/>
    </source>
</evidence>
<feature type="compositionally biased region" description="Basic and acidic residues" evidence="1">
    <location>
        <begin position="46"/>
        <end position="55"/>
    </location>
</feature>
<proteinExistence type="predicted"/>
<dbReference type="Proteomes" id="UP001177670">
    <property type="component" value="Unassembled WGS sequence"/>
</dbReference>
<protein>
    <submittedName>
        <fullName evidence="2">Uncharacterized protein</fullName>
    </submittedName>
</protein>
<accession>A0AA40GDA4</accession>
<sequence>MPKRGLEREFVESVRASGFFSTGQELDEREQFVDCTKLNNRSSCSSREEKAEVHSSRFGAGFGPSGNTGPQGGSEKVQFGEGNCWPRSRGDRGNLAANRSTRVGGCSVKFRKINDSSIPRTA</sequence>
<feature type="compositionally biased region" description="Gly residues" evidence="1">
    <location>
        <begin position="60"/>
        <end position="72"/>
    </location>
</feature>
<evidence type="ECO:0000313" key="3">
    <source>
        <dbReference type="Proteomes" id="UP001177670"/>
    </source>
</evidence>
<gene>
    <name evidence="2" type="ORF">K0M31_008001</name>
</gene>
<name>A0AA40GDA4_9HYME</name>
<evidence type="ECO:0000256" key="1">
    <source>
        <dbReference type="SAM" id="MobiDB-lite"/>
    </source>
</evidence>
<dbReference type="EMBL" id="JAHYIQ010000002">
    <property type="protein sequence ID" value="KAK1135230.1"/>
    <property type="molecule type" value="Genomic_DNA"/>
</dbReference>
<feature type="region of interest" description="Disordered" evidence="1">
    <location>
        <begin position="44"/>
        <end position="98"/>
    </location>
</feature>